<feature type="transmembrane region" description="Helical" evidence="1">
    <location>
        <begin position="85"/>
        <end position="105"/>
    </location>
</feature>
<sequence length="370" mass="39917">MENSNKTYFMPIIVILAGAFFQLQAMGLLGTSSGALMEIAWPAIFIAAGLDLFFGAKRILGAAVLVFSGLAVLIFNITAGSSETWNVFINFWPLLLILFGIDMLLCGRSLAGSLLVIIIIAILVYAILGAKGIVPIPDVPLPTSSGMAKSYPLTTPGPGGVSSGSRSRQIDYLLPQQANITLRFGVNSGKLQLKSENLDNRSLTGSIALASNETFSEEMLQDEYSVTYALSSTAANENKDSDAFWNLKVSQRKNVALSLKMNNGYQIIDFRGMSLASADIMNNTGNIDIMLPYSSQIPINLQSANGTIRIFIPEGTAVYCTYSGENTTVTYPENYMQSGNEIYPMEMTGPVIPVNIRLSNGTIKLVTARN</sequence>
<reference evidence="3" key="1">
    <citation type="journal article" date="2015" name="Genome Announc.">
        <title>Draft Genome Sequence of Anaerolineae Strain TC1, a Novel Isolate from a Methanogenic Wastewater Treatment System.</title>
        <authorList>
            <person name="Matsuura N."/>
            <person name="Tourlousse D.M."/>
            <person name="Sun L."/>
            <person name="Toyonaga M."/>
            <person name="Kuroda K."/>
            <person name="Ohashi A."/>
            <person name="Cruz R."/>
            <person name="Yamaguchi T."/>
            <person name="Sekiguchi Y."/>
        </authorList>
    </citation>
    <scope>NUCLEOTIDE SEQUENCE [LARGE SCALE GENOMIC DNA]</scope>
    <source>
        <strain evidence="3">TC1</strain>
    </source>
</reference>
<keyword evidence="1" id="KW-0472">Membrane</keyword>
<keyword evidence="1" id="KW-1133">Transmembrane helix</keyword>
<dbReference type="EMBL" id="DF968179">
    <property type="protein sequence ID" value="GAP39233.1"/>
    <property type="molecule type" value="Genomic_DNA"/>
</dbReference>
<evidence type="ECO:0000256" key="1">
    <source>
        <dbReference type="SAM" id="Phobius"/>
    </source>
</evidence>
<feature type="domain" description="LiaF transmembrane" evidence="2">
    <location>
        <begin position="61"/>
        <end position="125"/>
    </location>
</feature>
<feature type="transmembrane region" description="Helical" evidence="1">
    <location>
        <begin position="7"/>
        <end position="29"/>
    </location>
</feature>
<evidence type="ECO:0000259" key="2">
    <source>
        <dbReference type="Pfam" id="PF22570"/>
    </source>
</evidence>
<keyword evidence="1" id="KW-0812">Transmembrane</keyword>
<dbReference type="InterPro" id="IPR054331">
    <property type="entry name" value="LiaF_TM"/>
</dbReference>
<dbReference type="AlphaFoldDB" id="A0A0K8P9A6"/>
<keyword evidence="4" id="KW-1185">Reference proteome</keyword>
<dbReference type="RefSeq" id="WP_152024188.1">
    <property type="nucleotide sequence ID" value="NZ_DF968179.1"/>
</dbReference>
<accession>A0A0K8P9A6</accession>
<gene>
    <name evidence="3" type="ORF">ATC1_11155</name>
</gene>
<evidence type="ECO:0000313" key="3">
    <source>
        <dbReference type="EMBL" id="GAP39233.1"/>
    </source>
</evidence>
<proteinExistence type="predicted"/>
<evidence type="ECO:0000313" key="4">
    <source>
        <dbReference type="Proteomes" id="UP000053370"/>
    </source>
</evidence>
<name>A0A0K8P9A6_9CHLR</name>
<feature type="transmembrane region" description="Helical" evidence="1">
    <location>
        <begin position="35"/>
        <end position="54"/>
    </location>
</feature>
<feature type="transmembrane region" description="Helical" evidence="1">
    <location>
        <begin position="112"/>
        <end position="134"/>
    </location>
</feature>
<dbReference type="Proteomes" id="UP000053370">
    <property type="component" value="Unassembled WGS sequence"/>
</dbReference>
<organism evidence="3">
    <name type="scientific">Flexilinea flocculi</name>
    <dbReference type="NCBI Taxonomy" id="1678840"/>
    <lineage>
        <taxon>Bacteria</taxon>
        <taxon>Bacillati</taxon>
        <taxon>Chloroflexota</taxon>
        <taxon>Anaerolineae</taxon>
        <taxon>Anaerolineales</taxon>
        <taxon>Anaerolineaceae</taxon>
        <taxon>Flexilinea</taxon>
    </lineage>
</organism>
<feature type="transmembrane region" description="Helical" evidence="1">
    <location>
        <begin position="59"/>
        <end position="79"/>
    </location>
</feature>
<dbReference type="STRING" id="1678840.ATC1_11155"/>
<dbReference type="Pfam" id="PF22570">
    <property type="entry name" value="LiaF-TM"/>
    <property type="match status" value="1"/>
</dbReference>
<protein>
    <recommendedName>
        <fullName evidence="2">LiaF transmembrane domain-containing protein</fullName>
    </recommendedName>
</protein>